<dbReference type="InterPro" id="IPR045865">
    <property type="entry name" value="ACT-like_dom_sf"/>
</dbReference>
<dbReference type="InterPro" id="IPR027271">
    <property type="entry name" value="Acetolactate_synth/TF_NikR_C"/>
</dbReference>
<reference evidence="2 3" key="1">
    <citation type="submission" date="2015-01" db="EMBL/GenBank/DDBJ databases">
        <title>Genome of allotetraploid Gossypium barbadense reveals genomic plasticity and fiber elongation in cotton evolution.</title>
        <authorList>
            <person name="Chen X."/>
            <person name="Liu X."/>
            <person name="Zhao B."/>
            <person name="Zheng H."/>
            <person name="Hu Y."/>
            <person name="Lu G."/>
            <person name="Yang C."/>
            <person name="Chen J."/>
            <person name="Shan C."/>
            <person name="Zhang L."/>
            <person name="Zhou Y."/>
            <person name="Wang L."/>
            <person name="Guo W."/>
            <person name="Bai Y."/>
            <person name="Ruan J."/>
            <person name="Shangguan X."/>
            <person name="Mao Y."/>
            <person name="Jiang J."/>
            <person name="Zhu Y."/>
            <person name="Lei J."/>
            <person name="Kang H."/>
            <person name="Chen S."/>
            <person name="He X."/>
            <person name="Wang R."/>
            <person name="Wang Y."/>
            <person name="Chen J."/>
            <person name="Wang L."/>
            <person name="Yu S."/>
            <person name="Wang B."/>
            <person name="Wei J."/>
            <person name="Song S."/>
            <person name="Lu X."/>
            <person name="Gao Z."/>
            <person name="Gu W."/>
            <person name="Deng X."/>
            <person name="Ma D."/>
            <person name="Wang S."/>
            <person name="Liang W."/>
            <person name="Fang L."/>
            <person name="Cai C."/>
            <person name="Zhu X."/>
            <person name="Zhou B."/>
            <person name="Zhang Y."/>
            <person name="Chen Z."/>
            <person name="Xu S."/>
            <person name="Zhu R."/>
            <person name="Wang S."/>
            <person name="Zhang T."/>
            <person name="Zhao G."/>
        </authorList>
    </citation>
    <scope>NUCLEOTIDE SEQUENCE [LARGE SCALE GENOMIC DNA]</scope>
    <source>
        <strain evidence="3">cv. Xinhai21</strain>
        <tissue evidence="2">Leaf</tissue>
    </source>
</reference>
<dbReference type="Gene3D" id="3.30.70.1150">
    <property type="entry name" value="ACT-like. Chain A, domain 2"/>
    <property type="match status" value="1"/>
</dbReference>
<dbReference type="AlphaFoldDB" id="A0A2P5VWV5"/>
<dbReference type="PANTHER" id="PTHR30239">
    <property type="entry name" value="ACETOLACTATE SYNTHASE SMALL SUBUNIT"/>
    <property type="match status" value="1"/>
</dbReference>
<evidence type="ECO:0000313" key="2">
    <source>
        <dbReference type="EMBL" id="PPR83328.1"/>
    </source>
</evidence>
<name>A0A2P5VWV5_GOSBA</name>
<dbReference type="OrthoDB" id="965490at2759"/>
<accession>A0A2P5VWV5</accession>
<dbReference type="EMBL" id="KZ670415">
    <property type="protein sequence ID" value="PPR83328.1"/>
    <property type="molecule type" value="Genomic_DNA"/>
</dbReference>
<protein>
    <recommendedName>
        <fullName evidence="1">Acetolactate synthase small subunit C-terminal domain-containing protein</fullName>
    </recommendedName>
</protein>
<evidence type="ECO:0000313" key="3">
    <source>
        <dbReference type="Proteomes" id="UP000239757"/>
    </source>
</evidence>
<evidence type="ECO:0000259" key="1">
    <source>
        <dbReference type="Pfam" id="PF10369"/>
    </source>
</evidence>
<organism evidence="2 3">
    <name type="scientific">Gossypium barbadense</name>
    <name type="common">Sea Island cotton</name>
    <name type="synonym">Hibiscus barbadensis</name>
    <dbReference type="NCBI Taxonomy" id="3634"/>
    <lineage>
        <taxon>Eukaryota</taxon>
        <taxon>Viridiplantae</taxon>
        <taxon>Streptophyta</taxon>
        <taxon>Embryophyta</taxon>
        <taxon>Tracheophyta</taxon>
        <taxon>Spermatophyta</taxon>
        <taxon>Magnoliopsida</taxon>
        <taxon>eudicotyledons</taxon>
        <taxon>Gunneridae</taxon>
        <taxon>Pentapetalae</taxon>
        <taxon>rosids</taxon>
        <taxon>malvids</taxon>
        <taxon>Malvales</taxon>
        <taxon>Malvaceae</taxon>
        <taxon>Malvoideae</taxon>
        <taxon>Gossypium</taxon>
    </lineage>
</organism>
<dbReference type="SUPFAM" id="SSF55021">
    <property type="entry name" value="ACT-like"/>
    <property type="match status" value="2"/>
</dbReference>
<dbReference type="Proteomes" id="UP000239757">
    <property type="component" value="Unassembled WGS sequence"/>
</dbReference>
<dbReference type="GO" id="GO:0009099">
    <property type="term" value="P:L-valine biosynthetic process"/>
    <property type="evidence" value="ECO:0007669"/>
    <property type="project" value="TreeGrafter"/>
</dbReference>
<dbReference type="GO" id="GO:0009097">
    <property type="term" value="P:isoleucine biosynthetic process"/>
    <property type="evidence" value="ECO:0007669"/>
    <property type="project" value="TreeGrafter"/>
</dbReference>
<gene>
    <name evidence="2" type="ORF">GOBAR_AA37384</name>
</gene>
<dbReference type="InterPro" id="IPR019455">
    <property type="entry name" value="Acetolactate_synth_ssu_C"/>
</dbReference>
<dbReference type="InterPro" id="IPR004789">
    <property type="entry name" value="Acetalactate_synth_ssu"/>
</dbReference>
<dbReference type="GO" id="GO:0003984">
    <property type="term" value="F:acetolactate synthase activity"/>
    <property type="evidence" value="ECO:0007669"/>
    <property type="project" value="TreeGrafter"/>
</dbReference>
<dbReference type="GO" id="GO:0005829">
    <property type="term" value="C:cytosol"/>
    <property type="evidence" value="ECO:0007669"/>
    <property type="project" value="TreeGrafter"/>
</dbReference>
<feature type="domain" description="Acetolactate synthase small subunit C-terminal" evidence="1">
    <location>
        <begin position="176"/>
        <end position="221"/>
    </location>
</feature>
<dbReference type="PANTHER" id="PTHR30239:SF0">
    <property type="entry name" value="ACETOLACTATE SYNTHASE SMALL SUBUNIT 1, CHLOROPLASTIC"/>
    <property type="match status" value="1"/>
</dbReference>
<sequence length="341" mass="37330">MAALSAPHFSIHCSKSDSDYARNPICFPLKIGGPSSHFLKKLVLSSRSVNEKISNNTCFANSPVPSAATRSKHVIQPILFRIDESGMINRIAGDFARRGYNIEFLAVGLNKDKALFTIVVSAVINGVSTISILSIRLIDSSFAIRSWMSMNEDQVEDISNEPQVERELMLVKIMWLVDISEQLLTIEVTGDPGKMLAVQRNLSKFGIKEIARTGKIALRREKMGASAPFWPLSAASYPDLQETVPNNALARATDRSVVSDADASGGGDVYPVESFDGFAVNQVLDAHWGVLIGDNVRMLISGRVSLYSTCTLMLLKFCWLLSIHEQAPSFKCTSTCASLPK</sequence>
<dbReference type="Pfam" id="PF10369">
    <property type="entry name" value="ALS_ss_C"/>
    <property type="match status" value="1"/>
</dbReference>
<dbReference type="Gene3D" id="3.30.70.260">
    <property type="match status" value="1"/>
</dbReference>
<dbReference type="GO" id="GO:1990610">
    <property type="term" value="F:acetolactate synthase regulator activity"/>
    <property type="evidence" value="ECO:0007669"/>
    <property type="project" value="InterPro"/>
</dbReference>
<proteinExistence type="predicted"/>